<sequence>MASPTKSHPKDSQVMSSILKDMGVVDYEPRVITQMLEFTYKYVTDVLEDAKVYSNHANKKLIDMEDVKLALQCKLDNSFTTPPPRDLLMEVARHRNNTTLPLIKPYTGPRLPPDRYCLAATNYKLKSVKKPRMQVQLQSMSTGGALPSPRLTFNTSLGQVQSGSMSLVSRPTVSYVSKPVNTSSTPTSGPRPVFRMTMGGTPPVQSQLTPSQQSGAITSLLKRKREDDDYDNP</sequence>
<dbReference type="AlphaFoldDB" id="A0A8J1UCE9"/>
<name>A0A8J1UCE9_OWEFU</name>
<feature type="compositionally biased region" description="Polar residues" evidence="6">
    <location>
        <begin position="203"/>
        <end position="217"/>
    </location>
</feature>
<keyword evidence="4" id="KW-0804">Transcription</keyword>
<comment type="similarity">
    <text evidence="2">Belongs to the TAF9 family.</text>
</comment>
<comment type="subcellular location">
    <subcellularLocation>
        <location evidence="1">Nucleus</location>
    </subcellularLocation>
</comment>
<dbReference type="OrthoDB" id="341924at2759"/>
<dbReference type="InterPro" id="IPR003162">
    <property type="entry name" value="TFIID-31"/>
</dbReference>
<evidence type="ECO:0000256" key="3">
    <source>
        <dbReference type="ARBA" id="ARBA00023015"/>
    </source>
</evidence>
<evidence type="ECO:0000256" key="2">
    <source>
        <dbReference type="ARBA" id="ARBA00007646"/>
    </source>
</evidence>
<reference evidence="7" key="1">
    <citation type="submission" date="2022-03" db="EMBL/GenBank/DDBJ databases">
        <authorList>
            <person name="Martin C."/>
        </authorList>
    </citation>
    <scope>NUCLEOTIDE SEQUENCE</scope>
</reference>
<proteinExistence type="inferred from homology"/>
<evidence type="ECO:0008006" key="9">
    <source>
        <dbReference type="Google" id="ProtNLM"/>
    </source>
</evidence>
<dbReference type="GO" id="GO:0003713">
    <property type="term" value="F:transcription coactivator activity"/>
    <property type="evidence" value="ECO:0007669"/>
    <property type="project" value="TreeGrafter"/>
</dbReference>
<dbReference type="InterPro" id="IPR009072">
    <property type="entry name" value="Histone-fold"/>
</dbReference>
<keyword evidence="8" id="KW-1185">Reference proteome</keyword>
<dbReference type="Pfam" id="PF02291">
    <property type="entry name" value="TFIID-31kDa"/>
    <property type="match status" value="1"/>
</dbReference>
<accession>A0A8J1UCE9</accession>
<feature type="region of interest" description="Disordered" evidence="6">
    <location>
        <begin position="176"/>
        <end position="233"/>
    </location>
</feature>
<dbReference type="SUPFAM" id="SSF47113">
    <property type="entry name" value="Histone-fold"/>
    <property type="match status" value="1"/>
</dbReference>
<evidence type="ECO:0000256" key="1">
    <source>
        <dbReference type="ARBA" id="ARBA00004123"/>
    </source>
</evidence>
<dbReference type="PANTHER" id="PTHR48068">
    <property type="entry name" value="TAF9 RNA POLYMERASE II, TATA BOX-BINDING PROTEIN (TBP)-ASSOCIATED FACTOR"/>
    <property type="match status" value="1"/>
</dbReference>
<dbReference type="EMBL" id="CAIIXF020000004">
    <property type="protein sequence ID" value="CAH1781312.1"/>
    <property type="molecule type" value="Genomic_DNA"/>
</dbReference>
<evidence type="ECO:0000256" key="5">
    <source>
        <dbReference type="ARBA" id="ARBA00023242"/>
    </source>
</evidence>
<dbReference type="GO" id="GO:0000124">
    <property type="term" value="C:SAGA complex"/>
    <property type="evidence" value="ECO:0007669"/>
    <property type="project" value="TreeGrafter"/>
</dbReference>
<keyword evidence="5" id="KW-0539">Nucleus</keyword>
<dbReference type="GO" id="GO:0051123">
    <property type="term" value="P:RNA polymerase II preinitiation complex assembly"/>
    <property type="evidence" value="ECO:0007669"/>
    <property type="project" value="TreeGrafter"/>
</dbReference>
<feature type="compositionally biased region" description="Polar residues" evidence="6">
    <location>
        <begin position="176"/>
        <end position="188"/>
    </location>
</feature>
<dbReference type="InterPro" id="IPR051431">
    <property type="entry name" value="TFIID_subunit_9"/>
</dbReference>
<protein>
    <recommendedName>
        <fullName evidence="9">Transcription initiation factor TFIID subunit 9</fullName>
    </recommendedName>
</protein>
<evidence type="ECO:0000256" key="6">
    <source>
        <dbReference type="SAM" id="MobiDB-lite"/>
    </source>
</evidence>
<organism evidence="7 8">
    <name type="scientific">Owenia fusiformis</name>
    <name type="common">Polychaete worm</name>
    <dbReference type="NCBI Taxonomy" id="6347"/>
    <lineage>
        <taxon>Eukaryota</taxon>
        <taxon>Metazoa</taxon>
        <taxon>Spiralia</taxon>
        <taxon>Lophotrochozoa</taxon>
        <taxon>Annelida</taxon>
        <taxon>Polychaeta</taxon>
        <taxon>Sedentaria</taxon>
        <taxon>Canalipalpata</taxon>
        <taxon>Sabellida</taxon>
        <taxon>Oweniida</taxon>
        <taxon>Oweniidae</taxon>
        <taxon>Owenia</taxon>
    </lineage>
</organism>
<dbReference type="GO" id="GO:0005669">
    <property type="term" value="C:transcription factor TFIID complex"/>
    <property type="evidence" value="ECO:0007669"/>
    <property type="project" value="TreeGrafter"/>
</dbReference>
<dbReference type="CDD" id="cd07979">
    <property type="entry name" value="HFD_TAF9"/>
    <property type="match status" value="1"/>
</dbReference>
<evidence type="ECO:0000313" key="7">
    <source>
        <dbReference type="EMBL" id="CAH1781312.1"/>
    </source>
</evidence>
<dbReference type="Gene3D" id="1.10.20.10">
    <property type="entry name" value="Histone, subunit A"/>
    <property type="match status" value="1"/>
</dbReference>
<dbReference type="FunFam" id="1.10.20.10:FF:000018">
    <property type="entry name" value="Transcription initiation factor TFIID subunit 9"/>
    <property type="match status" value="1"/>
</dbReference>
<dbReference type="GO" id="GO:0046982">
    <property type="term" value="F:protein heterodimerization activity"/>
    <property type="evidence" value="ECO:0007669"/>
    <property type="project" value="InterPro"/>
</dbReference>
<evidence type="ECO:0000256" key="4">
    <source>
        <dbReference type="ARBA" id="ARBA00023163"/>
    </source>
</evidence>
<evidence type="ECO:0000313" key="8">
    <source>
        <dbReference type="Proteomes" id="UP000749559"/>
    </source>
</evidence>
<dbReference type="Proteomes" id="UP000749559">
    <property type="component" value="Unassembled WGS sequence"/>
</dbReference>
<dbReference type="GO" id="GO:0016251">
    <property type="term" value="F:RNA polymerase II general transcription initiation factor activity"/>
    <property type="evidence" value="ECO:0007669"/>
    <property type="project" value="TreeGrafter"/>
</dbReference>
<keyword evidence="3" id="KW-0805">Transcription regulation</keyword>
<comment type="caution">
    <text evidence="7">The sequence shown here is derived from an EMBL/GenBank/DDBJ whole genome shotgun (WGS) entry which is preliminary data.</text>
</comment>
<gene>
    <name evidence="7" type="ORF">OFUS_LOCUS7903</name>
</gene>
<dbReference type="PANTHER" id="PTHR48068:SF4">
    <property type="entry name" value="TATA-BOX BINDING PROTEIN ASSOCIATED FACTOR 9"/>
    <property type="match status" value="1"/>
</dbReference>